<dbReference type="AlphaFoldDB" id="A0A4P9X9V2"/>
<evidence type="ECO:0000313" key="2">
    <source>
        <dbReference type="EMBL" id="RKP01801.1"/>
    </source>
</evidence>
<reference evidence="3" key="1">
    <citation type="journal article" date="2018" name="Nat. Microbiol.">
        <title>Leveraging single-cell genomics to expand the fungal tree of life.</title>
        <authorList>
            <person name="Ahrendt S.R."/>
            <person name="Quandt C.A."/>
            <person name="Ciobanu D."/>
            <person name="Clum A."/>
            <person name="Salamov A."/>
            <person name="Andreopoulos B."/>
            <person name="Cheng J.F."/>
            <person name="Woyke T."/>
            <person name="Pelin A."/>
            <person name="Henrissat B."/>
            <person name="Reynolds N.K."/>
            <person name="Benny G.L."/>
            <person name="Smith M.E."/>
            <person name="James T.Y."/>
            <person name="Grigoriev I.V."/>
        </authorList>
    </citation>
    <scope>NUCLEOTIDE SEQUENCE [LARGE SCALE GENOMIC DNA]</scope>
    <source>
        <strain evidence="3">ATCC 52028</strain>
    </source>
</reference>
<sequence>MLAVTHALRLSARRAVGVSAFQPARTFMVSALARGRGVTDTDLQHALRREFEYEQTSTTDPSSPDSERVQAQAALVKEFLAKGVWDVVDKPGSKEVSFVRTFGNEKITVLVDTDMRYEENEGAFEENEEGEESDAEALEEAPAPKEAIVTVEKEGSNEHLELTLGMDGDYHEILHVGIYPNTAGGDTAEADWQRRGAYSGPVYNQLDENLIDIWENWVEERGVDTGFVAAVNAYIEQKEQKEYAKWLKRVSDWVAK</sequence>
<protein>
    <recommendedName>
        <fullName evidence="4">Mitochondrial glyco protein</fullName>
    </recommendedName>
</protein>
<dbReference type="InterPro" id="IPR036561">
    <property type="entry name" value="MAM33_sf"/>
</dbReference>
<evidence type="ECO:0000256" key="1">
    <source>
        <dbReference type="SAM" id="MobiDB-lite"/>
    </source>
</evidence>
<dbReference type="PANTHER" id="PTHR10826">
    <property type="entry name" value="COMPLEMENT COMPONENT 1"/>
    <property type="match status" value="1"/>
</dbReference>
<dbReference type="InterPro" id="IPR003428">
    <property type="entry name" value="MAM33"/>
</dbReference>
<proteinExistence type="predicted"/>
<dbReference type="Proteomes" id="UP000274922">
    <property type="component" value="Unassembled WGS sequence"/>
</dbReference>
<dbReference type="Pfam" id="PF02330">
    <property type="entry name" value="MAM33"/>
    <property type="match status" value="1"/>
</dbReference>
<evidence type="ECO:0008006" key="4">
    <source>
        <dbReference type="Google" id="ProtNLM"/>
    </source>
</evidence>
<dbReference type="SUPFAM" id="SSF54529">
    <property type="entry name" value="Mitochondrial glycoprotein MAM33-like"/>
    <property type="match status" value="1"/>
</dbReference>
<dbReference type="GO" id="GO:0005759">
    <property type="term" value="C:mitochondrial matrix"/>
    <property type="evidence" value="ECO:0007669"/>
    <property type="project" value="InterPro"/>
</dbReference>
<organism evidence="2 3">
    <name type="scientific">Caulochytrium protostelioides</name>
    <dbReference type="NCBI Taxonomy" id="1555241"/>
    <lineage>
        <taxon>Eukaryota</taxon>
        <taxon>Fungi</taxon>
        <taxon>Fungi incertae sedis</taxon>
        <taxon>Chytridiomycota</taxon>
        <taxon>Chytridiomycota incertae sedis</taxon>
        <taxon>Chytridiomycetes</taxon>
        <taxon>Caulochytriales</taxon>
        <taxon>Caulochytriaceae</taxon>
        <taxon>Caulochytrium</taxon>
    </lineage>
</organism>
<dbReference type="PANTHER" id="PTHR10826:SF1">
    <property type="entry name" value="COMPLEMENT COMPONENT 1 Q SUBCOMPONENT-BINDING PROTEIN, MITOCHONDRIAL"/>
    <property type="match status" value="1"/>
</dbReference>
<dbReference type="STRING" id="1555241.A0A4P9X9V2"/>
<feature type="compositionally biased region" description="Acidic residues" evidence="1">
    <location>
        <begin position="121"/>
        <end position="139"/>
    </location>
</feature>
<dbReference type="Gene3D" id="3.10.280.10">
    <property type="entry name" value="Mitochondrial glycoprotein"/>
    <property type="match status" value="1"/>
</dbReference>
<evidence type="ECO:0000313" key="3">
    <source>
        <dbReference type="Proteomes" id="UP000274922"/>
    </source>
</evidence>
<dbReference type="GO" id="GO:0042256">
    <property type="term" value="P:cytosolic ribosome assembly"/>
    <property type="evidence" value="ECO:0007669"/>
    <property type="project" value="TreeGrafter"/>
</dbReference>
<gene>
    <name evidence="2" type="ORF">CXG81DRAFT_11532</name>
</gene>
<dbReference type="OrthoDB" id="278212at2759"/>
<accession>A0A4P9X9V2</accession>
<feature type="region of interest" description="Disordered" evidence="1">
    <location>
        <begin position="121"/>
        <end position="142"/>
    </location>
</feature>
<dbReference type="EMBL" id="ML014160">
    <property type="protein sequence ID" value="RKP01801.1"/>
    <property type="molecule type" value="Genomic_DNA"/>
</dbReference>
<keyword evidence="3" id="KW-1185">Reference proteome</keyword>
<name>A0A4P9X9V2_9FUNG</name>